<keyword evidence="3" id="KW-1185">Reference proteome</keyword>
<feature type="compositionally biased region" description="Basic residues" evidence="1">
    <location>
        <begin position="372"/>
        <end position="381"/>
    </location>
</feature>
<feature type="region of interest" description="Disordered" evidence="1">
    <location>
        <begin position="261"/>
        <end position="292"/>
    </location>
</feature>
<reference evidence="2" key="1">
    <citation type="submission" date="2020-07" db="EMBL/GenBank/DDBJ databases">
        <authorList>
            <person name="Pettersson B.M.F."/>
            <person name="Behra P.R.K."/>
            <person name="Ramesh M."/>
            <person name="Das S."/>
            <person name="Dasgupta S."/>
            <person name="Kirsebom L.A."/>
        </authorList>
    </citation>
    <scope>NUCLEOTIDE SEQUENCE</scope>
    <source>
        <strain evidence="2">DSM 44615</strain>
    </source>
</reference>
<proteinExistence type="predicted"/>
<evidence type="ECO:0000313" key="3">
    <source>
        <dbReference type="Proteomes" id="UP001140293"/>
    </source>
</evidence>
<dbReference type="EMBL" id="JACKSJ010000093">
    <property type="protein sequence ID" value="MCV7170626.1"/>
    <property type="molecule type" value="Genomic_DNA"/>
</dbReference>
<feature type="compositionally biased region" description="Basic and acidic residues" evidence="1">
    <location>
        <begin position="306"/>
        <end position="318"/>
    </location>
</feature>
<feature type="compositionally biased region" description="Basic and acidic residues" evidence="1">
    <location>
        <begin position="325"/>
        <end position="363"/>
    </location>
</feature>
<dbReference type="RefSeq" id="WP_264012808.1">
    <property type="nucleotide sequence ID" value="NZ_JACKSJ010000093.1"/>
</dbReference>
<organism evidence="2 3">
    <name type="scientific">[Mycobacterium] manitobense</name>
    <dbReference type="NCBI Taxonomy" id="190147"/>
    <lineage>
        <taxon>Bacteria</taxon>
        <taxon>Bacillati</taxon>
        <taxon>Actinomycetota</taxon>
        <taxon>Actinomycetes</taxon>
        <taxon>Mycobacteriales</taxon>
        <taxon>Mycobacteriaceae</taxon>
        <taxon>Mycolicibacterium</taxon>
    </lineage>
</organism>
<gene>
    <name evidence="2" type="ORF">H7I41_11935</name>
</gene>
<dbReference type="Proteomes" id="UP001140293">
    <property type="component" value="Unassembled WGS sequence"/>
</dbReference>
<sequence>MTETAAVRYVADVRPAAQTSQFPELYEWWQQTFWPSASRPVPQPPVTGPLPTPGSVADGLEQAYHIIEPWVRYGFELGEYAVGWIPYVGWLAPQVMILYNFGERIVHAIVHNTLDWIDGDGSFGQNLAEGLSWSLDALIQLGIDELNFFLPNLPPLPPFPGSTEFAEGYEGFRTSVRDFLGDLSDLLPYHDEERPPVGSTLVDVSLATTEVAPTAKEDVAIDPAEPTGTLVDAQPGTSVETVVDPVTPEPAAAADPQLDIGPAVLDGAPVDTAPAPTLPSTPKTEKQLLRPAGVIGEVRSNLKQARDELRGAAAETKKSLTGRADAAREADDSAKPAKDLRTRIKNRVERATDQIRSRTERATSDAAPAADRKKKKADAES</sequence>
<feature type="region of interest" description="Disordered" evidence="1">
    <location>
        <begin position="306"/>
        <end position="381"/>
    </location>
</feature>
<accession>A0A9X3BVL6</accession>
<protein>
    <submittedName>
        <fullName evidence="2">Uncharacterized protein</fullName>
    </submittedName>
</protein>
<dbReference type="AlphaFoldDB" id="A0A9X3BVL6"/>
<name>A0A9X3BVL6_9MYCO</name>
<comment type="caution">
    <text evidence="2">The sequence shown here is derived from an EMBL/GenBank/DDBJ whole genome shotgun (WGS) entry which is preliminary data.</text>
</comment>
<evidence type="ECO:0000313" key="2">
    <source>
        <dbReference type="EMBL" id="MCV7170626.1"/>
    </source>
</evidence>
<evidence type="ECO:0000256" key="1">
    <source>
        <dbReference type="SAM" id="MobiDB-lite"/>
    </source>
</evidence>
<reference evidence="2" key="2">
    <citation type="journal article" date="2022" name="BMC Genomics">
        <title>Comparative genome analysis of mycobacteria focusing on tRNA and non-coding RNA.</title>
        <authorList>
            <person name="Behra P.R.K."/>
            <person name="Pettersson B.M.F."/>
            <person name="Ramesh M."/>
            <person name="Das S."/>
            <person name="Dasgupta S."/>
            <person name="Kirsebom L.A."/>
        </authorList>
    </citation>
    <scope>NUCLEOTIDE SEQUENCE</scope>
    <source>
        <strain evidence="2">DSM 44615</strain>
    </source>
</reference>